<proteinExistence type="predicted"/>
<name>A0AAV4UH62_CAEEX</name>
<reference evidence="2 3" key="1">
    <citation type="submission" date="2021-06" db="EMBL/GenBank/DDBJ databases">
        <title>Caerostris extrusa draft genome.</title>
        <authorList>
            <person name="Kono N."/>
            <person name="Arakawa K."/>
        </authorList>
    </citation>
    <scope>NUCLEOTIDE SEQUENCE [LARGE SCALE GENOMIC DNA]</scope>
</reference>
<dbReference type="Proteomes" id="UP001054945">
    <property type="component" value="Unassembled WGS sequence"/>
</dbReference>
<evidence type="ECO:0000313" key="3">
    <source>
        <dbReference type="Proteomes" id="UP001054945"/>
    </source>
</evidence>
<dbReference type="EMBL" id="BPLR01012867">
    <property type="protein sequence ID" value="GIY57175.1"/>
    <property type="molecule type" value="Genomic_DNA"/>
</dbReference>
<organism evidence="2 3">
    <name type="scientific">Caerostris extrusa</name>
    <name type="common">Bark spider</name>
    <name type="synonym">Caerostris bankana</name>
    <dbReference type="NCBI Taxonomy" id="172846"/>
    <lineage>
        <taxon>Eukaryota</taxon>
        <taxon>Metazoa</taxon>
        <taxon>Ecdysozoa</taxon>
        <taxon>Arthropoda</taxon>
        <taxon>Chelicerata</taxon>
        <taxon>Arachnida</taxon>
        <taxon>Araneae</taxon>
        <taxon>Araneomorphae</taxon>
        <taxon>Entelegynae</taxon>
        <taxon>Araneoidea</taxon>
        <taxon>Araneidae</taxon>
        <taxon>Caerostris</taxon>
    </lineage>
</organism>
<gene>
    <name evidence="2" type="ORF">CEXT_92191</name>
</gene>
<sequence>MRRDCKKKPSDVAEKTILHGILTEESSSIPLIPTSSLGVNGAIRAHKIDVPFLSQEKRGSHLFSFSLSTYSPIFPNPPILIAKFNQPALPLLILLSILRWLANQSSTLPHPKRHSPLSNRPCRPIIDRTDPLHQRGGKAGGRILLVGKTGVAVSFLGSVSFNA</sequence>
<evidence type="ECO:0000256" key="1">
    <source>
        <dbReference type="SAM" id="MobiDB-lite"/>
    </source>
</evidence>
<evidence type="ECO:0000313" key="2">
    <source>
        <dbReference type="EMBL" id="GIY57175.1"/>
    </source>
</evidence>
<feature type="region of interest" description="Disordered" evidence="1">
    <location>
        <begin position="107"/>
        <end position="131"/>
    </location>
</feature>
<dbReference type="AlphaFoldDB" id="A0AAV4UH62"/>
<keyword evidence="3" id="KW-1185">Reference proteome</keyword>
<accession>A0AAV4UH62</accession>
<protein>
    <submittedName>
        <fullName evidence="2">Uncharacterized protein</fullName>
    </submittedName>
</protein>
<comment type="caution">
    <text evidence="2">The sequence shown here is derived from an EMBL/GenBank/DDBJ whole genome shotgun (WGS) entry which is preliminary data.</text>
</comment>